<feature type="compositionally biased region" description="Basic and acidic residues" evidence="1">
    <location>
        <begin position="250"/>
        <end position="267"/>
    </location>
</feature>
<evidence type="ECO:0000313" key="3">
    <source>
        <dbReference type="RefSeq" id="XP_035448072.2"/>
    </source>
</evidence>
<name>A0A9R0DCG8_SPOFR</name>
<accession>A0A9R0DCG8</accession>
<proteinExistence type="predicted"/>
<evidence type="ECO:0000256" key="1">
    <source>
        <dbReference type="SAM" id="MobiDB-lite"/>
    </source>
</evidence>
<feature type="compositionally biased region" description="Basic and acidic residues" evidence="1">
    <location>
        <begin position="279"/>
        <end position="288"/>
    </location>
</feature>
<protein>
    <submittedName>
        <fullName evidence="3">Uncharacterized protein LOC118274586</fullName>
    </submittedName>
</protein>
<reference evidence="3" key="1">
    <citation type="submission" date="2025-08" db="UniProtKB">
        <authorList>
            <consortium name="RefSeq"/>
        </authorList>
    </citation>
    <scope>IDENTIFICATION</scope>
    <source>
        <tissue evidence="3">Whole larval tissue</tissue>
    </source>
</reference>
<dbReference type="GeneID" id="118274586"/>
<evidence type="ECO:0000313" key="2">
    <source>
        <dbReference type="Proteomes" id="UP000829999"/>
    </source>
</evidence>
<sequence length="355" mass="41507">MGLRCQLIQEMSVSYGIVKGIDLELSEEELMSIFKSGVDVLSVRRLKRLIPEGKWVDCESVRICFKSNVLPQYIYAYDCRFKVEKYVFPVTQCSGCWQFGHIIKFCPTKKVICPKCGGSHENCDIKNFLCLNCKGNHFVLDKRCPIYLKEKSIRNIMSEEQVTYRRALQILKEKKGEQITNEISQENKGNQFAIVTNNEKETYSSVLTRTHIHQEPITNEISQENNVNQFAIVNNNEKETYSSVLTRTHIHQEPSINREEDQRDDSSINKQKTNKQNKYQREEGEKSKQQGEELRYRFEFSKLLLKLKNVFTSEVKLEEKVVSVLKIIWQELLKILGVRFSKGEFIEHFFSFLNG</sequence>
<keyword evidence="2" id="KW-1185">Reference proteome</keyword>
<gene>
    <name evidence="3" type="primary">LOC118274586</name>
</gene>
<dbReference type="RefSeq" id="XP_035448072.2">
    <property type="nucleotide sequence ID" value="XM_035592179.2"/>
</dbReference>
<organism evidence="2 3">
    <name type="scientific">Spodoptera frugiperda</name>
    <name type="common">Fall armyworm</name>
    <dbReference type="NCBI Taxonomy" id="7108"/>
    <lineage>
        <taxon>Eukaryota</taxon>
        <taxon>Metazoa</taxon>
        <taxon>Ecdysozoa</taxon>
        <taxon>Arthropoda</taxon>
        <taxon>Hexapoda</taxon>
        <taxon>Insecta</taxon>
        <taxon>Pterygota</taxon>
        <taxon>Neoptera</taxon>
        <taxon>Endopterygota</taxon>
        <taxon>Lepidoptera</taxon>
        <taxon>Glossata</taxon>
        <taxon>Ditrysia</taxon>
        <taxon>Noctuoidea</taxon>
        <taxon>Noctuidae</taxon>
        <taxon>Amphipyrinae</taxon>
        <taxon>Spodoptera</taxon>
    </lineage>
</organism>
<dbReference type="AlphaFoldDB" id="A0A9R0DCG8"/>
<dbReference type="Proteomes" id="UP000829999">
    <property type="component" value="Chromosome 13"/>
</dbReference>
<dbReference type="OrthoDB" id="3039988at2759"/>
<feature type="region of interest" description="Disordered" evidence="1">
    <location>
        <begin position="248"/>
        <end position="288"/>
    </location>
</feature>